<dbReference type="Proteomes" id="UP001472677">
    <property type="component" value="Unassembled WGS sequence"/>
</dbReference>
<accession>A0ABR2B272</accession>
<sequence>MIGLDENVPMDFDSEVRRPETVNQSDLPNQVPGVQGASPKISYARMVAGDIGSNNNFDDIVDLTPDKVIVRDEDCVIDHSGEYPTIAFSDHVHDQIDQCMRQTIIVRLLGRNIGYQTLLNRIHALWKLLGEEVCPRNEKVKDKAVQTTSSVEDLVIKYKNAEGGDGLYGPWMMVDNRRRRPANVGRDVRDKQLGSAGANGSRFYVLNVDDIEYVQDASPERNTSRSVQVMDTIDPNSIITPAPVITQSDEVVKSTAYRASNPTKKSHIPKDSARQIIAIPMVPGNSIKVVEYESSGKFSEHRAVSILEHDQELNAREGVHNGNSRGFRMKTTKENLKMGLTIRKPSVTKTISRPVLTEWVENVNAQLDTIFLQKELEPGVSSKVIVNNGGSLEVVPDDDRHRAPWGLAMDLVVISEGSNVPMVQ</sequence>
<name>A0ABR2B272_9ROSI</name>
<evidence type="ECO:0000313" key="3">
    <source>
        <dbReference type="Proteomes" id="UP001472677"/>
    </source>
</evidence>
<comment type="caution">
    <text evidence="2">The sequence shown here is derived from an EMBL/GenBank/DDBJ whole genome shotgun (WGS) entry which is preliminary data.</text>
</comment>
<reference evidence="2 3" key="1">
    <citation type="journal article" date="2024" name="G3 (Bethesda)">
        <title>Genome assembly of Hibiscus sabdariffa L. provides insights into metabolisms of medicinal natural products.</title>
        <authorList>
            <person name="Kim T."/>
        </authorList>
    </citation>
    <scope>NUCLEOTIDE SEQUENCE [LARGE SCALE GENOMIC DNA]</scope>
    <source>
        <strain evidence="2">TK-2024</strain>
        <tissue evidence="2">Old leaves</tissue>
    </source>
</reference>
<dbReference type="EMBL" id="JBBPBM010000206">
    <property type="protein sequence ID" value="KAK8500815.1"/>
    <property type="molecule type" value="Genomic_DNA"/>
</dbReference>
<feature type="region of interest" description="Disordered" evidence="1">
    <location>
        <begin position="1"/>
        <end position="34"/>
    </location>
</feature>
<protein>
    <recommendedName>
        <fullName evidence="4">DUF4283 domain-containing protein</fullName>
    </recommendedName>
</protein>
<evidence type="ECO:0000256" key="1">
    <source>
        <dbReference type="SAM" id="MobiDB-lite"/>
    </source>
</evidence>
<keyword evidence="3" id="KW-1185">Reference proteome</keyword>
<evidence type="ECO:0008006" key="4">
    <source>
        <dbReference type="Google" id="ProtNLM"/>
    </source>
</evidence>
<organism evidence="2 3">
    <name type="scientific">Hibiscus sabdariffa</name>
    <name type="common">roselle</name>
    <dbReference type="NCBI Taxonomy" id="183260"/>
    <lineage>
        <taxon>Eukaryota</taxon>
        <taxon>Viridiplantae</taxon>
        <taxon>Streptophyta</taxon>
        <taxon>Embryophyta</taxon>
        <taxon>Tracheophyta</taxon>
        <taxon>Spermatophyta</taxon>
        <taxon>Magnoliopsida</taxon>
        <taxon>eudicotyledons</taxon>
        <taxon>Gunneridae</taxon>
        <taxon>Pentapetalae</taxon>
        <taxon>rosids</taxon>
        <taxon>malvids</taxon>
        <taxon>Malvales</taxon>
        <taxon>Malvaceae</taxon>
        <taxon>Malvoideae</taxon>
        <taxon>Hibiscus</taxon>
    </lineage>
</organism>
<evidence type="ECO:0000313" key="2">
    <source>
        <dbReference type="EMBL" id="KAK8500815.1"/>
    </source>
</evidence>
<gene>
    <name evidence="2" type="ORF">V6N12_021024</name>
</gene>
<proteinExistence type="predicted"/>